<dbReference type="STRING" id="1581420.AAW00_09930"/>
<dbReference type="InterPro" id="IPR036388">
    <property type="entry name" value="WH-like_DNA-bd_sf"/>
</dbReference>
<dbReference type="GO" id="GO:0003700">
    <property type="term" value="F:DNA-binding transcription factor activity"/>
    <property type="evidence" value="ECO:0007669"/>
    <property type="project" value="InterPro"/>
</dbReference>
<dbReference type="OrthoDB" id="7391478at2"/>
<evidence type="ECO:0000259" key="1">
    <source>
        <dbReference type="PROSITE" id="PS50987"/>
    </source>
</evidence>
<evidence type="ECO:0000313" key="3">
    <source>
        <dbReference type="Proteomes" id="UP000053464"/>
    </source>
</evidence>
<dbReference type="NCBIfam" id="NF033788">
    <property type="entry name" value="HTH_metalloreg"/>
    <property type="match status" value="1"/>
</dbReference>
<dbReference type="InterPro" id="IPR011991">
    <property type="entry name" value="ArsR-like_HTH"/>
</dbReference>
<dbReference type="Pfam" id="PF12840">
    <property type="entry name" value="HTH_20"/>
    <property type="match status" value="1"/>
</dbReference>
<sequence length="114" mass="12609">MANYSPDLDRVFGALAEPTRRGIVARLSKGEATLGDLAAPTGLRLPTVMRHVAVLEEAGLVATRKAGRRRICTLQPEALATGLDWMEAQQACWHARLDRLERIVMQQDKDNTDD</sequence>
<proteinExistence type="predicted"/>
<feature type="domain" description="HTH arsR-type" evidence="1">
    <location>
        <begin position="1"/>
        <end position="94"/>
    </location>
</feature>
<dbReference type="Proteomes" id="UP000053464">
    <property type="component" value="Unassembled WGS sequence"/>
</dbReference>
<accession>A0A0G9MV97</accession>
<dbReference type="CDD" id="cd00090">
    <property type="entry name" value="HTH_ARSR"/>
    <property type="match status" value="1"/>
</dbReference>
<dbReference type="Gene3D" id="1.10.10.10">
    <property type="entry name" value="Winged helix-like DNA-binding domain superfamily/Winged helix DNA-binding domain"/>
    <property type="match status" value="1"/>
</dbReference>
<organism evidence="2 3">
    <name type="scientific">Aurantiacibacter luteus</name>
    <dbReference type="NCBI Taxonomy" id="1581420"/>
    <lineage>
        <taxon>Bacteria</taxon>
        <taxon>Pseudomonadati</taxon>
        <taxon>Pseudomonadota</taxon>
        <taxon>Alphaproteobacteria</taxon>
        <taxon>Sphingomonadales</taxon>
        <taxon>Erythrobacteraceae</taxon>
        <taxon>Aurantiacibacter</taxon>
    </lineage>
</organism>
<evidence type="ECO:0000313" key="2">
    <source>
        <dbReference type="EMBL" id="KLE34524.1"/>
    </source>
</evidence>
<dbReference type="EMBL" id="LBHB01000002">
    <property type="protein sequence ID" value="KLE34524.1"/>
    <property type="molecule type" value="Genomic_DNA"/>
</dbReference>
<keyword evidence="3" id="KW-1185">Reference proteome</keyword>
<dbReference type="PANTHER" id="PTHR38600:SF2">
    <property type="entry name" value="SLL0088 PROTEIN"/>
    <property type="match status" value="1"/>
</dbReference>
<dbReference type="RefSeq" id="WP_047004171.1">
    <property type="nucleotide sequence ID" value="NZ_LBHB01000002.1"/>
</dbReference>
<dbReference type="SUPFAM" id="SSF46785">
    <property type="entry name" value="Winged helix' DNA-binding domain"/>
    <property type="match status" value="1"/>
</dbReference>
<dbReference type="PATRIC" id="fig|1581420.6.peg.2037"/>
<gene>
    <name evidence="2" type="ORF">AAW00_09930</name>
</gene>
<protein>
    <submittedName>
        <fullName evidence="2">ArsR family transcriptional regulator</fullName>
    </submittedName>
</protein>
<dbReference type="InterPro" id="IPR001845">
    <property type="entry name" value="HTH_ArsR_DNA-bd_dom"/>
</dbReference>
<dbReference type="PANTHER" id="PTHR38600">
    <property type="entry name" value="TRANSCRIPTIONAL REGULATORY PROTEIN"/>
    <property type="match status" value="1"/>
</dbReference>
<name>A0A0G9MV97_9SPHN</name>
<dbReference type="InterPro" id="IPR036390">
    <property type="entry name" value="WH_DNA-bd_sf"/>
</dbReference>
<dbReference type="AlphaFoldDB" id="A0A0G9MV97"/>
<dbReference type="SMART" id="SM00418">
    <property type="entry name" value="HTH_ARSR"/>
    <property type="match status" value="1"/>
</dbReference>
<dbReference type="PRINTS" id="PR00778">
    <property type="entry name" value="HTHARSR"/>
</dbReference>
<dbReference type="PROSITE" id="PS50987">
    <property type="entry name" value="HTH_ARSR_2"/>
    <property type="match status" value="1"/>
</dbReference>
<reference evidence="2 3" key="1">
    <citation type="submission" date="2015-04" db="EMBL/GenBank/DDBJ databases">
        <title>The draft genome sequence of Erythrobacter luteus KA37.</title>
        <authorList>
            <person name="Zhuang L."/>
            <person name="Liu Y."/>
            <person name="Shao Z."/>
        </authorList>
    </citation>
    <scope>NUCLEOTIDE SEQUENCE [LARGE SCALE GENOMIC DNA]</scope>
    <source>
        <strain evidence="2 3">KA37</strain>
    </source>
</reference>
<comment type="caution">
    <text evidence="2">The sequence shown here is derived from an EMBL/GenBank/DDBJ whole genome shotgun (WGS) entry which is preliminary data.</text>
</comment>